<dbReference type="EMBL" id="LFKP01000014">
    <property type="protein sequence ID" value="OHV93943.1"/>
    <property type="molecule type" value="Genomic_DNA"/>
</dbReference>
<dbReference type="AlphaFoldDB" id="A0A1S1U493"/>
<name>A0A1S1U493_9BURK</name>
<organism evidence="1 2">
    <name type="scientific">Janthinobacterium lividum</name>
    <dbReference type="NCBI Taxonomy" id="29581"/>
    <lineage>
        <taxon>Bacteria</taxon>
        <taxon>Pseudomonadati</taxon>
        <taxon>Pseudomonadota</taxon>
        <taxon>Betaproteobacteria</taxon>
        <taxon>Burkholderiales</taxon>
        <taxon>Oxalobacteraceae</taxon>
        <taxon>Janthinobacterium</taxon>
    </lineage>
</organism>
<dbReference type="RefSeq" id="WP_071079679.1">
    <property type="nucleotide sequence ID" value="NZ_LFKP01000014.1"/>
</dbReference>
<sequence>MKAGSASLTLNLRLVRGEAGPVAQENTYRVFIDEVSRDDEPGRMMNIGSAAGVADFVFDRTDVFVLQLRFFRLLC</sequence>
<reference evidence="1 2" key="1">
    <citation type="submission" date="2015-06" db="EMBL/GenBank/DDBJ databases">
        <title>Draft genome sequencing of a biphenyl-degrading bacterium, Janthinobacterium lividum MEG1.</title>
        <authorList>
            <person name="Shimodaira J."/>
            <person name="Hatta T."/>
        </authorList>
    </citation>
    <scope>NUCLEOTIDE SEQUENCE [LARGE SCALE GENOMIC DNA]</scope>
    <source>
        <strain evidence="1 2">MEG1</strain>
    </source>
</reference>
<gene>
    <name evidence="1" type="ORF">AKG95_25425</name>
</gene>
<comment type="caution">
    <text evidence="1">The sequence shown here is derived from an EMBL/GenBank/DDBJ whole genome shotgun (WGS) entry which is preliminary data.</text>
</comment>
<evidence type="ECO:0000313" key="1">
    <source>
        <dbReference type="EMBL" id="OHV93943.1"/>
    </source>
</evidence>
<evidence type="ECO:0000313" key="2">
    <source>
        <dbReference type="Proteomes" id="UP000179840"/>
    </source>
</evidence>
<proteinExistence type="predicted"/>
<dbReference type="Proteomes" id="UP000179840">
    <property type="component" value="Unassembled WGS sequence"/>
</dbReference>
<accession>A0A1S1U493</accession>
<protein>
    <submittedName>
        <fullName evidence="1">Uncharacterized protein</fullName>
    </submittedName>
</protein>